<reference evidence="7 8" key="1">
    <citation type="submission" date="2016-10" db="EMBL/GenBank/DDBJ databases">
        <authorList>
            <person name="de Groot N.N."/>
        </authorList>
    </citation>
    <scope>NUCLEOTIDE SEQUENCE [LARGE SCALE GENOMIC DNA]</scope>
    <source>
        <strain evidence="7 8">LMG 23650</strain>
    </source>
</reference>
<evidence type="ECO:0000256" key="4">
    <source>
        <dbReference type="ARBA" id="ARBA00022989"/>
    </source>
</evidence>
<evidence type="ECO:0008006" key="9">
    <source>
        <dbReference type="Google" id="ProtNLM"/>
    </source>
</evidence>
<feature type="transmembrane region" description="Helical" evidence="6">
    <location>
        <begin position="154"/>
        <end position="175"/>
    </location>
</feature>
<feature type="transmembrane region" description="Helical" evidence="6">
    <location>
        <begin position="79"/>
        <end position="100"/>
    </location>
</feature>
<feature type="transmembrane region" description="Helical" evidence="6">
    <location>
        <begin position="252"/>
        <end position="275"/>
    </location>
</feature>
<organism evidence="7 8">
    <name type="scientific">Paraburkholderia megapolitana</name>
    <dbReference type="NCBI Taxonomy" id="420953"/>
    <lineage>
        <taxon>Bacteria</taxon>
        <taxon>Pseudomonadati</taxon>
        <taxon>Pseudomonadota</taxon>
        <taxon>Betaproteobacteria</taxon>
        <taxon>Burkholderiales</taxon>
        <taxon>Burkholderiaceae</taxon>
        <taxon>Paraburkholderia</taxon>
    </lineage>
</organism>
<sequence>MAKPLALSLAILLSILGIGLAIGAPFVVSFHSALAGLRTVSWQLIAALAASAAASAVAKAGKLHLMQTALGVRMRFRRTLAITLATDSAFLVSPFGAAGYGVNIGLLQRAGASWAQATTIVGSDQALDMTFFAVALPIALLSGLGPLAQLVPAVSLPVLAAVLLGVALIVCVVWSSRRRIAAAFEVAAHRFRGRSERRARLSGFFGNVRRQWLQLMTGPRWQVAALLLLTTTQWLLRYGALWFILRELGYRLPAGFVVAVQVLVLHAALWTGIPAGGGGGDLGLAAAFGEWVPRAAIATALILWRFATLLCPLALGAASFVALASRRLCVRMTAQ</sequence>
<evidence type="ECO:0000256" key="3">
    <source>
        <dbReference type="ARBA" id="ARBA00022692"/>
    </source>
</evidence>
<dbReference type="PANTHER" id="PTHR37693">
    <property type="entry name" value="PHOSPHATIDYLGLYCEROL LYSYLTRANSFERASE"/>
    <property type="match status" value="1"/>
</dbReference>
<dbReference type="PANTHER" id="PTHR37693:SF1">
    <property type="entry name" value="INTEGRAL MEMBRANE PROTEIN"/>
    <property type="match status" value="1"/>
</dbReference>
<feature type="transmembrane region" description="Helical" evidence="6">
    <location>
        <begin position="129"/>
        <end position="147"/>
    </location>
</feature>
<evidence type="ECO:0000256" key="5">
    <source>
        <dbReference type="ARBA" id="ARBA00023136"/>
    </source>
</evidence>
<keyword evidence="2" id="KW-1003">Cell membrane</keyword>
<feature type="transmembrane region" description="Helical" evidence="6">
    <location>
        <begin position="39"/>
        <end position="58"/>
    </location>
</feature>
<keyword evidence="8" id="KW-1185">Reference proteome</keyword>
<keyword evidence="5 6" id="KW-0472">Membrane</keyword>
<evidence type="ECO:0000256" key="6">
    <source>
        <dbReference type="SAM" id="Phobius"/>
    </source>
</evidence>
<evidence type="ECO:0000313" key="8">
    <source>
        <dbReference type="Proteomes" id="UP000199548"/>
    </source>
</evidence>
<evidence type="ECO:0000256" key="2">
    <source>
        <dbReference type="ARBA" id="ARBA00022475"/>
    </source>
</evidence>
<evidence type="ECO:0000313" key="7">
    <source>
        <dbReference type="EMBL" id="SFH80833.1"/>
    </source>
</evidence>
<dbReference type="EMBL" id="FOQU01000001">
    <property type="protein sequence ID" value="SFH80833.1"/>
    <property type="molecule type" value="Genomic_DNA"/>
</dbReference>
<dbReference type="NCBIfam" id="TIGR00374">
    <property type="entry name" value="flippase-like domain"/>
    <property type="match status" value="1"/>
</dbReference>
<dbReference type="RefSeq" id="WP_170275713.1">
    <property type="nucleotide sequence ID" value="NZ_CP041743.1"/>
</dbReference>
<feature type="transmembrane region" description="Helical" evidence="6">
    <location>
        <begin position="221"/>
        <end position="245"/>
    </location>
</feature>
<dbReference type="Pfam" id="PF03706">
    <property type="entry name" value="LPG_synthase_TM"/>
    <property type="match status" value="1"/>
</dbReference>
<comment type="subcellular location">
    <subcellularLocation>
        <location evidence="1">Cell membrane</location>
        <topology evidence="1">Multi-pass membrane protein</topology>
    </subcellularLocation>
</comment>
<accession>A0A1I3D2A4</accession>
<feature type="transmembrane region" description="Helical" evidence="6">
    <location>
        <begin position="295"/>
        <end position="323"/>
    </location>
</feature>
<dbReference type="AlphaFoldDB" id="A0A1I3D2A4"/>
<protein>
    <recommendedName>
        <fullName evidence="9">Lysylphosphatidylglycerol synthase TM region</fullName>
    </recommendedName>
</protein>
<keyword evidence="3 6" id="KW-0812">Transmembrane</keyword>
<dbReference type="STRING" id="420953.SAMN05192543_10172"/>
<proteinExistence type="predicted"/>
<name>A0A1I3D2A4_9BURK</name>
<evidence type="ECO:0000256" key="1">
    <source>
        <dbReference type="ARBA" id="ARBA00004651"/>
    </source>
</evidence>
<gene>
    <name evidence="7" type="ORF">SAMN05192543_10172</name>
</gene>
<dbReference type="InterPro" id="IPR022791">
    <property type="entry name" value="L-PG_synthase/AglD"/>
</dbReference>
<dbReference type="Proteomes" id="UP000199548">
    <property type="component" value="Unassembled WGS sequence"/>
</dbReference>
<keyword evidence="4 6" id="KW-1133">Transmembrane helix</keyword>
<dbReference type="GO" id="GO:0005886">
    <property type="term" value="C:plasma membrane"/>
    <property type="evidence" value="ECO:0007669"/>
    <property type="project" value="UniProtKB-SubCell"/>
</dbReference>